<dbReference type="Proteomes" id="UP000319817">
    <property type="component" value="Chromosome"/>
</dbReference>
<evidence type="ECO:0000313" key="4">
    <source>
        <dbReference type="EMBL" id="QDT13665.1"/>
    </source>
</evidence>
<dbReference type="InterPro" id="IPR029058">
    <property type="entry name" value="AB_hydrolase_fold"/>
</dbReference>
<keyword evidence="2" id="KW-0812">Transmembrane</keyword>
<feature type="transmembrane region" description="Helical" evidence="2">
    <location>
        <begin position="208"/>
        <end position="227"/>
    </location>
</feature>
<evidence type="ECO:0008006" key="6">
    <source>
        <dbReference type="Google" id="ProtNLM"/>
    </source>
</evidence>
<keyword evidence="5" id="KW-1185">Reference proteome</keyword>
<feature type="signal peptide" evidence="3">
    <location>
        <begin position="1"/>
        <end position="30"/>
    </location>
</feature>
<dbReference type="PANTHER" id="PTHR36513:SF1">
    <property type="entry name" value="TRANSMEMBRANE PROTEIN"/>
    <property type="match status" value="1"/>
</dbReference>
<dbReference type="RefSeq" id="WP_145421418.1">
    <property type="nucleotide sequence ID" value="NZ_CP036526.1"/>
</dbReference>
<keyword evidence="2" id="KW-1133">Transmembrane helix</keyword>
<name>A0A517P2Q9_9BACT</name>
<dbReference type="AlphaFoldDB" id="A0A517P2Q9"/>
<feature type="compositionally biased region" description="Polar residues" evidence="1">
    <location>
        <begin position="52"/>
        <end position="67"/>
    </location>
</feature>
<dbReference type="OrthoDB" id="334507at2"/>
<evidence type="ECO:0000256" key="3">
    <source>
        <dbReference type="SAM" id="SignalP"/>
    </source>
</evidence>
<evidence type="ECO:0000256" key="1">
    <source>
        <dbReference type="SAM" id="MobiDB-lite"/>
    </source>
</evidence>
<dbReference type="Pfam" id="PF05990">
    <property type="entry name" value="DUF900"/>
    <property type="match status" value="1"/>
</dbReference>
<dbReference type="InterPro" id="IPR010297">
    <property type="entry name" value="DUF900_hydrolase"/>
</dbReference>
<accession>A0A517P2Q9</accession>
<sequence precursor="true">MVSNQLLKRTLLSSVFYGMVLLTVGCGAQADSSSTPPDRDSDSIGEVGATDHLQSSVAEEPLQSESFQIEPLQVESAELSLQPGSASGGRAGLSKKSVRLDQSITKVPEAMAMESAAMAIEPPRASPPPPKASQSMESLPAGSIKHDEEKFARVKVFYATDRAPSPTPLSAYRISGDTQLMQTLAGASVVLFLVAGVGWVIRRPRLSAGTTALGLATTAASVAFFLMGRTTIEKHGVDYLGDRGVLTRGVCEVTVPVVHERGIVERPSLLRFEFREDQDKHVVLTHAVEMQRDHFYQKLSTTVADSKERDLLVFIHGYNVDFDSAVQRTAQISVDLPFEGVPICYSWPSQGQLLSYSIDENNAMWTVTHLREFLLELASQSGADSINVVAHSMGNRAMTMAMQQIQHQSSPGADPIFDRVVLAAPDVDADRFRRDLAPSLLSVANQVTLYASSDDRALIASKKVHGYPRAGESGADLVVVPGVETIDVSGIDLSLLGHSYYGENDSMLRDLYDVVRARLPAPRRPSLIARQAGALTYWQLAKKPPQAFDR</sequence>
<feature type="region of interest" description="Disordered" evidence="1">
    <location>
        <begin position="122"/>
        <end position="142"/>
    </location>
</feature>
<feature type="region of interest" description="Disordered" evidence="1">
    <location>
        <begin position="29"/>
        <end position="68"/>
    </location>
</feature>
<dbReference type="Gene3D" id="3.40.50.1820">
    <property type="entry name" value="alpha/beta hydrolase"/>
    <property type="match status" value="1"/>
</dbReference>
<keyword evidence="2" id="KW-0472">Membrane</keyword>
<protein>
    <recommendedName>
        <fullName evidence="6">Alpha/beta hydrolase family protein</fullName>
    </recommendedName>
</protein>
<gene>
    <name evidence="4" type="ORF">K239x_56850</name>
</gene>
<evidence type="ECO:0000256" key="2">
    <source>
        <dbReference type="SAM" id="Phobius"/>
    </source>
</evidence>
<dbReference type="PANTHER" id="PTHR36513">
    <property type="entry name" value="ABC TRANSMEMBRANE TYPE-1 DOMAIN-CONTAINING PROTEIN"/>
    <property type="match status" value="1"/>
</dbReference>
<feature type="chain" id="PRO_5021973909" description="Alpha/beta hydrolase family protein" evidence="3">
    <location>
        <begin position="31"/>
        <end position="550"/>
    </location>
</feature>
<dbReference type="SUPFAM" id="SSF53474">
    <property type="entry name" value="alpha/beta-Hydrolases"/>
    <property type="match status" value="1"/>
</dbReference>
<proteinExistence type="predicted"/>
<feature type="transmembrane region" description="Helical" evidence="2">
    <location>
        <begin position="180"/>
        <end position="201"/>
    </location>
</feature>
<keyword evidence="3" id="KW-0732">Signal</keyword>
<dbReference type="EMBL" id="CP036526">
    <property type="protein sequence ID" value="QDT13665.1"/>
    <property type="molecule type" value="Genomic_DNA"/>
</dbReference>
<organism evidence="4 5">
    <name type="scientific">Stieleria marina</name>
    <dbReference type="NCBI Taxonomy" id="1930275"/>
    <lineage>
        <taxon>Bacteria</taxon>
        <taxon>Pseudomonadati</taxon>
        <taxon>Planctomycetota</taxon>
        <taxon>Planctomycetia</taxon>
        <taxon>Pirellulales</taxon>
        <taxon>Pirellulaceae</taxon>
        <taxon>Stieleria</taxon>
    </lineage>
</organism>
<reference evidence="4 5" key="1">
    <citation type="submission" date="2019-02" db="EMBL/GenBank/DDBJ databases">
        <title>Deep-cultivation of Planctomycetes and their phenomic and genomic characterization uncovers novel biology.</title>
        <authorList>
            <person name="Wiegand S."/>
            <person name="Jogler M."/>
            <person name="Boedeker C."/>
            <person name="Pinto D."/>
            <person name="Vollmers J."/>
            <person name="Rivas-Marin E."/>
            <person name="Kohn T."/>
            <person name="Peeters S.H."/>
            <person name="Heuer A."/>
            <person name="Rast P."/>
            <person name="Oberbeckmann S."/>
            <person name="Bunk B."/>
            <person name="Jeske O."/>
            <person name="Meyerdierks A."/>
            <person name="Storesund J.E."/>
            <person name="Kallscheuer N."/>
            <person name="Luecker S."/>
            <person name="Lage O.M."/>
            <person name="Pohl T."/>
            <person name="Merkel B.J."/>
            <person name="Hornburger P."/>
            <person name="Mueller R.-W."/>
            <person name="Bruemmer F."/>
            <person name="Labrenz M."/>
            <person name="Spormann A.M."/>
            <person name="Op den Camp H."/>
            <person name="Overmann J."/>
            <person name="Amann R."/>
            <person name="Jetten M.S.M."/>
            <person name="Mascher T."/>
            <person name="Medema M.H."/>
            <person name="Devos D.P."/>
            <person name="Kaster A.-K."/>
            <person name="Ovreas L."/>
            <person name="Rohde M."/>
            <person name="Galperin M.Y."/>
            <person name="Jogler C."/>
        </authorList>
    </citation>
    <scope>NUCLEOTIDE SEQUENCE [LARGE SCALE GENOMIC DNA]</scope>
    <source>
        <strain evidence="4 5">K23_9</strain>
    </source>
</reference>
<evidence type="ECO:0000313" key="5">
    <source>
        <dbReference type="Proteomes" id="UP000319817"/>
    </source>
</evidence>